<evidence type="ECO:0000313" key="1">
    <source>
        <dbReference type="EMBL" id="OIO29623.1"/>
    </source>
</evidence>
<accession>A0A1J4V5Q2</accession>
<reference evidence="1 2" key="1">
    <citation type="journal article" date="2016" name="Environ. Microbiol.">
        <title>Genomic resolution of a cold subsurface aquifer community provides metabolic insights for novel microbes adapted to high CO concentrations.</title>
        <authorList>
            <person name="Probst A.J."/>
            <person name="Castelle C.J."/>
            <person name="Singh A."/>
            <person name="Brown C.T."/>
            <person name="Anantharaman K."/>
            <person name="Sharon I."/>
            <person name="Hug L.A."/>
            <person name="Burstein D."/>
            <person name="Emerson J.B."/>
            <person name="Thomas B.C."/>
            <person name="Banfield J.F."/>
        </authorList>
    </citation>
    <scope>NUCLEOTIDE SEQUENCE [LARGE SCALE GENOMIC DNA]</scope>
    <source>
        <strain evidence="1">CG1_02_31_12</strain>
    </source>
</reference>
<dbReference type="AlphaFoldDB" id="A0A1J4V5Q2"/>
<organism evidence="1 2">
    <name type="scientific">Candidatus Nomurabacteria bacterium CG1_02_31_12</name>
    <dbReference type="NCBI Taxonomy" id="1805280"/>
    <lineage>
        <taxon>Bacteria</taxon>
        <taxon>Candidatus Nomuraibacteriota</taxon>
    </lineage>
</organism>
<gene>
    <name evidence="1" type="ORF">AUJ22_01015</name>
</gene>
<comment type="caution">
    <text evidence="1">The sequence shown here is derived from an EMBL/GenBank/DDBJ whole genome shotgun (WGS) entry which is preliminary data.</text>
</comment>
<proteinExistence type="predicted"/>
<sequence length="110" mass="12610">MKKQTKKEEKSSKFLSGALIGAALGVAAGFFATSKAGKEMTKEVKNKSVEFYKYIAPQIKKIKKMGEKEYKEFINKALVSYNKNKKFSDKDIENLKKEVHASWKHLKKNF</sequence>
<name>A0A1J4V5Q2_9BACT</name>
<protein>
    <submittedName>
        <fullName evidence="1">Uncharacterized protein</fullName>
    </submittedName>
</protein>
<dbReference type="Proteomes" id="UP000185769">
    <property type="component" value="Unassembled WGS sequence"/>
</dbReference>
<evidence type="ECO:0000313" key="2">
    <source>
        <dbReference type="Proteomes" id="UP000185769"/>
    </source>
</evidence>
<dbReference type="EMBL" id="MNVM01000017">
    <property type="protein sequence ID" value="OIO29623.1"/>
    <property type="molecule type" value="Genomic_DNA"/>
</dbReference>